<dbReference type="EMBL" id="HACG01031571">
    <property type="protein sequence ID" value="CEK78436.1"/>
    <property type="molecule type" value="Transcribed_RNA"/>
</dbReference>
<reference evidence="1" key="1">
    <citation type="submission" date="2014-12" db="EMBL/GenBank/DDBJ databases">
        <title>Insight into the proteome of Arion vulgaris.</title>
        <authorList>
            <person name="Aradska J."/>
            <person name="Bulat T."/>
            <person name="Smidak R."/>
            <person name="Sarate P."/>
            <person name="Gangsoo J."/>
            <person name="Sialana F."/>
            <person name="Bilban M."/>
            <person name="Lubec G."/>
        </authorList>
    </citation>
    <scope>NUCLEOTIDE SEQUENCE</scope>
    <source>
        <tissue evidence="1">Skin</tissue>
    </source>
</reference>
<evidence type="ECO:0000313" key="1">
    <source>
        <dbReference type="EMBL" id="CEK78436.1"/>
    </source>
</evidence>
<dbReference type="AlphaFoldDB" id="A0A0B7AEJ1"/>
<proteinExistence type="predicted"/>
<gene>
    <name evidence="1" type="primary">ORF110168</name>
</gene>
<sequence length="61" mass="7402">MAPKKNKNCITQSFSQPWTTNVSKRENTVTEMTFFENPQFIKKRGNQKWYSQVQRWWESSN</sequence>
<accession>A0A0B7AEJ1</accession>
<protein>
    <submittedName>
        <fullName evidence="1">Uncharacterized protein</fullName>
    </submittedName>
</protein>
<name>A0A0B7AEJ1_9EUPU</name>
<organism evidence="1">
    <name type="scientific">Arion vulgaris</name>
    <dbReference type="NCBI Taxonomy" id="1028688"/>
    <lineage>
        <taxon>Eukaryota</taxon>
        <taxon>Metazoa</taxon>
        <taxon>Spiralia</taxon>
        <taxon>Lophotrochozoa</taxon>
        <taxon>Mollusca</taxon>
        <taxon>Gastropoda</taxon>
        <taxon>Heterobranchia</taxon>
        <taxon>Euthyneura</taxon>
        <taxon>Panpulmonata</taxon>
        <taxon>Eupulmonata</taxon>
        <taxon>Stylommatophora</taxon>
        <taxon>Helicina</taxon>
        <taxon>Arionoidea</taxon>
        <taxon>Arionidae</taxon>
        <taxon>Arion</taxon>
    </lineage>
</organism>